<keyword evidence="1" id="KW-0812">Transmembrane</keyword>
<feature type="transmembrane region" description="Helical" evidence="1">
    <location>
        <begin position="299"/>
        <end position="320"/>
    </location>
</feature>
<organism evidence="2 3">
    <name type="scientific">Segatella salivae</name>
    <dbReference type="NCBI Taxonomy" id="228604"/>
    <lineage>
        <taxon>Bacteria</taxon>
        <taxon>Pseudomonadati</taxon>
        <taxon>Bacteroidota</taxon>
        <taxon>Bacteroidia</taxon>
        <taxon>Bacteroidales</taxon>
        <taxon>Prevotellaceae</taxon>
        <taxon>Segatella</taxon>
    </lineage>
</organism>
<dbReference type="RefSeq" id="WP_219426444.1">
    <property type="nucleotide sequence ID" value="NZ_JAHXQY010000017.1"/>
</dbReference>
<dbReference type="Proteomes" id="UP001196873">
    <property type="component" value="Unassembled WGS sequence"/>
</dbReference>
<reference evidence="2" key="1">
    <citation type="submission" date="2021-07" db="EMBL/GenBank/DDBJ databases">
        <title>Genomic diversity and antimicrobial resistance of Prevotella spp. isolated from chronic lung disease airways.</title>
        <authorList>
            <person name="Webb K.A."/>
            <person name="Olagoke O.S."/>
            <person name="Baird T."/>
            <person name="Neill J."/>
            <person name="Pham A."/>
            <person name="Wells T.J."/>
            <person name="Ramsay K.A."/>
            <person name="Bell S.C."/>
            <person name="Sarovich D.S."/>
            <person name="Price E.P."/>
        </authorList>
    </citation>
    <scope>NUCLEOTIDE SEQUENCE</scope>
    <source>
        <strain evidence="2">SCHI0047.S.3</strain>
    </source>
</reference>
<feature type="transmembrane region" description="Helical" evidence="1">
    <location>
        <begin position="242"/>
        <end position="258"/>
    </location>
</feature>
<feature type="transmembrane region" description="Helical" evidence="1">
    <location>
        <begin position="206"/>
        <end position="222"/>
    </location>
</feature>
<gene>
    <name evidence="2" type="ORF">KZY68_07075</name>
</gene>
<keyword evidence="1" id="KW-0472">Membrane</keyword>
<evidence type="ECO:0000256" key="1">
    <source>
        <dbReference type="SAM" id="Phobius"/>
    </source>
</evidence>
<feature type="transmembrane region" description="Helical" evidence="1">
    <location>
        <begin position="181"/>
        <end position="200"/>
    </location>
</feature>
<name>A0AAW4NTX3_9BACT</name>
<feature type="transmembrane region" description="Helical" evidence="1">
    <location>
        <begin position="270"/>
        <end position="287"/>
    </location>
</feature>
<protein>
    <submittedName>
        <fullName evidence="2">Uncharacterized protein</fullName>
    </submittedName>
</protein>
<accession>A0AAW4NTX3</accession>
<evidence type="ECO:0000313" key="3">
    <source>
        <dbReference type="Proteomes" id="UP001196873"/>
    </source>
</evidence>
<feature type="transmembrane region" description="Helical" evidence="1">
    <location>
        <begin position="54"/>
        <end position="72"/>
    </location>
</feature>
<dbReference type="EMBL" id="JAHXRF010000009">
    <property type="protein sequence ID" value="MBW4865773.1"/>
    <property type="molecule type" value="Genomic_DNA"/>
</dbReference>
<sequence>MYKPLKHHRILGEHRPKKSSIIGAWIVALLFIFLGLMTFYTMRAFDDYSLSARIYLGLLALAFIIGSIGFVINQVVSRLFITPEVVIRINIFGKTILPMTEIDCYEDGKKDITLYATRLSKFISISEDYNGFESIVAWAHSQFQSKEDIDKQQETEEMLSDLHYGASEEDIQNKANKLKKIIYPLNVLTIIVVLFIVFLSSFIHDFIVPIAALLPLVAVFLYNKSHGLAKFLISKTDPHPSLMGIGGAATAGLLYNAWRENLLHIPSQFWLIVLVVTLILTYLCTRNERITPTYGQRDLLLVIGATLIGCFVYSYSTLVFCNITFDQSKPKYYDSSIKDKGYTSGKGRRYYVKLAPWKGLKEDERTYIPRKLYNKLQIGEPVTIEQYEGCLGVSYYYPIFK</sequence>
<dbReference type="AlphaFoldDB" id="A0AAW4NTX3"/>
<proteinExistence type="predicted"/>
<feature type="transmembrane region" description="Helical" evidence="1">
    <location>
        <begin position="21"/>
        <end position="42"/>
    </location>
</feature>
<evidence type="ECO:0000313" key="2">
    <source>
        <dbReference type="EMBL" id="MBW4865773.1"/>
    </source>
</evidence>
<comment type="caution">
    <text evidence="2">The sequence shown here is derived from an EMBL/GenBank/DDBJ whole genome shotgun (WGS) entry which is preliminary data.</text>
</comment>
<keyword evidence="1" id="KW-1133">Transmembrane helix</keyword>